<evidence type="ECO:0000313" key="4">
    <source>
        <dbReference type="Proteomes" id="UP000694941"/>
    </source>
</evidence>
<dbReference type="InterPro" id="IPR028172">
    <property type="entry name" value="FT20"/>
</dbReference>
<dbReference type="PANTHER" id="PTHR31978">
    <property type="entry name" value="INTRAFLAGELLAR TRANSPORT PROTEIN 20 HOMOLOG"/>
    <property type="match status" value="1"/>
</dbReference>
<sequence length="80" mass="9402">MSAEAFGKNGLFFDELNKIRILDPAVSQETNELKEECKEFVDSNVNEMLLIYSRLRIQYESLKKEEADQNELIEQFLLQN</sequence>
<keyword evidence="2" id="KW-0175">Coiled coil</keyword>
<dbReference type="Proteomes" id="UP000694941">
    <property type="component" value="Unplaced"/>
</dbReference>
<dbReference type="GeneID" id="111086958"/>
<reference evidence="5" key="1">
    <citation type="submission" date="2025-08" db="UniProtKB">
        <authorList>
            <consortium name="RefSeq"/>
        </authorList>
    </citation>
    <scope>IDENTIFICATION</scope>
    <source>
        <tissue evidence="5">Muscle</tissue>
    </source>
</reference>
<dbReference type="PANTHER" id="PTHR31978:SF1">
    <property type="entry name" value="INTRAFLAGELLAR TRANSPORT PROTEIN 20 HOMOLOG"/>
    <property type="match status" value="1"/>
</dbReference>
<evidence type="ECO:0000256" key="2">
    <source>
        <dbReference type="ARBA" id="ARBA00023054"/>
    </source>
</evidence>
<evidence type="ECO:0000256" key="3">
    <source>
        <dbReference type="ARBA" id="ARBA00023273"/>
    </source>
</evidence>
<evidence type="ECO:0000313" key="5">
    <source>
        <dbReference type="RefSeq" id="XP_022247597.1"/>
    </source>
</evidence>
<dbReference type="RefSeq" id="XP_022247597.1">
    <property type="nucleotide sequence ID" value="XM_022391889.1"/>
</dbReference>
<accession>A0ABM1SVE1</accession>
<evidence type="ECO:0000256" key="1">
    <source>
        <dbReference type="ARBA" id="ARBA00004138"/>
    </source>
</evidence>
<comment type="subcellular location">
    <subcellularLocation>
        <location evidence="1">Cell projection</location>
        <location evidence="1">Cilium</location>
    </subcellularLocation>
</comment>
<organism evidence="4 5">
    <name type="scientific">Limulus polyphemus</name>
    <name type="common">Atlantic horseshoe crab</name>
    <dbReference type="NCBI Taxonomy" id="6850"/>
    <lineage>
        <taxon>Eukaryota</taxon>
        <taxon>Metazoa</taxon>
        <taxon>Ecdysozoa</taxon>
        <taxon>Arthropoda</taxon>
        <taxon>Chelicerata</taxon>
        <taxon>Merostomata</taxon>
        <taxon>Xiphosura</taxon>
        <taxon>Limulidae</taxon>
        <taxon>Limulus</taxon>
    </lineage>
</organism>
<keyword evidence="3" id="KW-0966">Cell projection</keyword>
<dbReference type="Pfam" id="PF14931">
    <property type="entry name" value="IFT20"/>
    <property type="match status" value="1"/>
</dbReference>
<proteinExistence type="predicted"/>
<name>A0ABM1SVE1_LIMPO</name>
<keyword evidence="4" id="KW-1185">Reference proteome</keyword>
<gene>
    <name evidence="5" type="primary">LOC111086958</name>
</gene>
<protein>
    <submittedName>
        <fullName evidence="5">Intraflagellar transport protein 20 homolog</fullName>
    </submittedName>
</protein>